<dbReference type="AlphaFoldDB" id="A0A1A3H5Y3"/>
<dbReference type="Proteomes" id="UP000093898">
    <property type="component" value="Unassembled WGS sequence"/>
</dbReference>
<feature type="domain" description="FAD-binding" evidence="1">
    <location>
        <begin position="3"/>
        <end position="315"/>
    </location>
</feature>
<dbReference type="PRINTS" id="PR00420">
    <property type="entry name" value="RNGMNOXGNASE"/>
</dbReference>
<dbReference type="EMBL" id="LZLC01000076">
    <property type="protein sequence ID" value="OBJ43445.1"/>
    <property type="molecule type" value="Genomic_DNA"/>
</dbReference>
<name>A0A1A3H5Y3_MYCMU</name>
<evidence type="ECO:0000313" key="3">
    <source>
        <dbReference type="Proteomes" id="UP000093898"/>
    </source>
</evidence>
<dbReference type="SUPFAM" id="SSF51905">
    <property type="entry name" value="FAD/NAD(P)-binding domain"/>
    <property type="match status" value="1"/>
</dbReference>
<dbReference type="PANTHER" id="PTHR46865:SF8">
    <property type="entry name" value="POSSIBLE OXIDOREDUCTASE"/>
    <property type="match status" value="1"/>
</dbReference>
<organism evidence="2 3">
    <name type="scientific">Mycolicibacterium mucogenicum</name>
    <name type="common">Mycobacterium mucogenicum</name>
    <dbReference type="NCBI Taxonomy" id="56689"/>
    <lineage>
        <taxon>Bacteria</taxon>
        <taxon>Bacillati</taxon>
        <taxon>Actinomycetota</taxon>
        <taxon>Actinomycetes</taxon>
        <taxon>Mycobacteriales</taxon>
        <taxon>Mycobacteriaceae</taxon>
        <taxon>Mycolicibacterium</taxon>
    </lineage>
</organism>
<dbReference type="Gene3D" id="3.30.9.10">
    <property type="entry name" value="D-Amino Acid Oxidase, subunit A, domain 2"/>
    <property type="match status" value="1"/>
</dbReference>
<dbReference type="InterPro" id="IPR036188">
    <property type="entry name" value="FAD/NAD-bd_sf"/>
</dbReference>
<dbReference type="RefSeq" id="WP_064980211.1">
    <property type="nucleotide sequence ID" value="NZ_LZLC01000076.1"/>
</dbReference>
<dbReference type="OrthoDB" id="3356051at2"/>
<dbReference type="STRING" id="56689.GCA_001291445_03305"/>
<evidence type="ECO:0000313" key="2">
    <source>
        <dbReference type="EMBL" id="OBJ43445.1"/>
    </source>
</evidence>
<reference evidence="2 3" key="1">
    <citation type="submission" date="2016-06" db="EMBL/GenBank/DDBJ databases">
        <authorList>
            <person name="Kjaerup R.B."/>
            <person name="Dalgaard T.S."/>
            <person name="Juul-Madsen H.R."/>
        </authorList>
    </citation>
    <scope>NUCLEOTIDE SEQUENCE [LARGE SCALE GENOMIC DNA]</scope>
    <source>
        <strain evidence="2 3">1127319.6</strain>
    </source>
</reference>
<gene>
    <name evidence="2" type="ORF">A5630_19015</name>
</gene>
<dbReference type="GO" id="GO:0071949">
    <property type="term" value="F:FAD binding"/>
    <property type="evidence" value="ECO:0007669"/>
    <property type="project" value="InterPro"/>
</dbReference>
<comment type="caution">
    <text evidence="2">The sequence shown here is derived from an EMBL/GenBank/DDBJ whole genome shotgun (WGS) entry which is preliminary data.</text>
</comment>
<dbReference type="InterPro" id="IPR002938">
    <property type="entry name" value="FAD-bd"/>
</dbReference>
<dbReference type="Pfam" id="PF01494">
    <property type="entry name" value="FAD_binding_3"/>
    <property type="match status" value="1"/>
</dbReference>
<evidence type="ECO:0000259" key="1">
    <source>
        <dbReference type="Pfam" id="PF01494"/>
    </source>
</evidence>
<dbReference type="PANTHER" id="PTHR46865">
    <property type="entry name" value="OXIDOREDUCTASE-RELATED"/>
    <property type="match status" value="1"/>
</dbReference>
<protein>
    <recommendedName>
        <fullName evidence="1">FAD-binding domain-containing protein</fullName>
    </recommendedName>
</protein>
<accession>A0A1A3H5Y3</accession>
<dbReference type="Gene3D" id="3.50.50.60">
    <property type="entry name" value="FAD/NAD(P)-binding domain"/>
    <property type="match status" value="1"/>
</dbReference>
<proteinExistence type="predicted"/>
<sequence length="394" mass="43588">MKIAVSGAGIAGPTLAYWLSRSGHDPVLIETAPQLRTGGYLIDFWGVGYAIAERMGLADAIQRAGYGIEQVRLVDGRGRKTGGFAVSPFRRVFDGRYISLPRGELARLIYEAVGDDVETVFGDRITAIDQRDEGVHVAFEHSGRREFDLVIGADGVHSAVRGLAFGAAPVLQKRMGYWVAAFETEGYRPRDELVYLAHNKPGRLVARFAQRNDRTMFLFVVADDQLTGMEPADDAEARRALRQVFGDDGWECPAILAALDRAEDLYFDRVSQIKVDRWSQGRVALIGDAASCVSLLAGEGTGLAMLQAYVLAGELDRARGDHRAAFRRYEQLLRPLIEGKQESARAFAGVLAPRTSVGLWTRNRVSRLLDIPALAAWAIRREFRDDIELPDYTM</sequence>
<dbReference type="NCBIfam" id="NF005761">
    <property type="entry name" value="PRK07588.1"/>
    <property type="match status" value="1"/>
</dbReference>
<dbReference type="InterPro" id="IPR051704">
    <property type="entry name" value="FAD_aromatic-hydroxylase"/>
</dbReference>